<dbReference type="Pfam" id="PF13505">
    <property type="entry name" value="OMP_b-brl"/>
    <property type="match status" value="1"/>
</dbReference>
<keyword evidence="5" id="KW-1185">Reference proteome</keyword>
<dbReference type="AlphaFoldDB" id="A0A1M5VYD4"/>
<name>A0A1M5VYD4_9FLAO</name>
<evidence type="ECO:0000313" key="4">
    <source>
        <dbReference type="EMBL" id="SHH80246.1"/>
    </source>
</evidence>
<dbReference type="RefSeq" id="WP_073087715.1">
    <property type="nucleotide sequence ID" value="NZ_FQWS01000009.1"/>
</dbReference>
<evidence type="ECO:0000313" key="5">
    <source>
        <dbReference type="Proteomes" id="UP000184522"/>
    </source>
</evidence>
<proteinExistence type="predicted"/>
<dbReference type="STRING" id="1089305.SAMN05444148_2854"/>
<dbReference type="Proteomes" id="UP000184522">
    <property type="component" value="Unassembled WGS sequence"/>
</dbReference>
<sequence length="193" mass="21565">MKQKFLLTLLLIFSIKSFSQDSKFSLELNYPIPIDNNFVGENYNGIIDIGADYRFANLNPVNIGISLNGGVLVNNSNQNNGFQNFKVTSYVIQPRIFGELDLESMDKFHPTVGLGYTIMFFNASGTNNGFDVSDASDAQSGFNFNFGLAYDITEKLFVQAQYDFIKLGVDSDVPDIKFNTNVNIMKIGLGYRL</sequence>
<evidence type="ECO:0000256" key="1">
    <source>
        <dbReference type="ARBA" id="ARBA00022729"/>
    </source>
</evidence>
<feature type="chain" id="PRO_5013110398" evidence="2">
    <location>
        <begin position="20"/>
        <end position="193"/>
    </location>
</feature>
<dbReference type="SUPFAM" id="SSF56925">
    <property type="entry name" value="OMPA-like"/>
    <property type="match status" value="1"/>
</dbReference>
<organism evidence="4 5">
    <name type="scientific">Winogradskyella jejuensis</name>
    <dbReference type="NCBI Taxonomy" id="1089305"/>
    <lineage>
        <taxon>Bacteria</taxon>
        <taxon>Pseudomonadati</taxon>
        <taxon>Bacteroidota</taxon>
        <taxon>Flavobacteriia</taxon>
        <taxon>Flavobacteriales</taxon>
        <taxon>Flavobacteriaceae</taxon>
        <taxon>Winogradskyella</taxon>
    </lineage>
</organism>
<accession>A0A1M5VYD4</accession>
<dbReference type="Gene3D" id="2.40.160.20">
    <property type="match status" value="1"/>
</dbReference>
<reference evidence="5" key="1">
    <citation type="submission" date="2016-11" db="EMBL/GenBank/DDBJ databases">
        <authorList>
            <person name="Varghese N."/>
            <person name="Submissions S."/>
        </authorList>
    </citation>
    <scope>NUCLEOTIDE SEQUENCE [LARGE SCALE GENOMIC DNA]</scope>
    <source>
        <strain evidence="5">DSM 25330</strain>
    </source>
</reference>
<feature type="domain" description="Outer membrane protein beta-barrel" evidence="3">
    <location>
        <begin position="5"/>
        <end position="192"/>
    </location>
</feature>
<evidence type="ECO:0000256" key="2">
    <source>
        <dbReference type="SAM" id="SignalP"/>
    </source>
</evidence>
<evidence type="ECO:0000259" key="3">
    <source>
        <dbReference type="Pfam" id="PF13505"/>
    </source>
</evidence>
<protein>
    <submittedName>
        <fullName evidence="4">Opacity protein</fullName>
    </submittedName>
</protein>
<dbReference type="OrthoDB" id="1438113at2"/>
<keyword evidence="1 2" id="KW-0732">Signal</keyword>
<dbReference type="InterPro" id="IPR027385">
    <property type="entry name" value="Beta-barrel_OMP"/>
</dbReference>
<dbReference type="EMBL" id="FQWS01000009">
    <property type="protein sequence ID" value="SHH80246.1"/>
    <property type="molecule type" value="Genomic_DNA"/>
</dbReference>
<gene>
    <name evidence="4" type="ORF">SAMN05444148_2854</name>
</gene>
<feature type="signal peptide" evidence="2">
    <location>
        <begin position="1"/>
        <end position="19"/>
    </location>
</feature>
<dbReference type="InterPro" id="IPR011250">
    <property type="entry name" value="OMP/PagP_B-barrel"/>
</dbReference>